<dbReference type="Proteomes" id="UP000288603">
    <property type="component" value="Unassembled WGS sequence"/>
</dbReference>
<keyword evidence="2" id="KW-1185">Reference proteome</keyword>
<dbReference type="Pfam" id="PF18928">
    <property type="entry name" value="DUF5677"/>
    <property type="match status" value="1"/>
</dbReference>
<dbReference type="AlphaFoldDB" id="A0A3S4AG82"/>
<dbReference type="OrthoDB" id="5118563at2"/>
<dbReference type="EMBL" id="RZNC01000001">
    <property type="protein sequence ID" value="RWZ68079.1"/>
    <property type="molecule type" value="Genomic_DNA"/>
</dbReference>
<comment type="caution">
    <text evidence="1">The sequence shown here is derived from an EMBL/GenBank/DDBJ whole genome shotgun (WGS) entry which is preliminary data.</text>
</comment>
<accession>A0A3S4AG82</accession>
<proteinExistence type="predicted"/>
<evidence type="ECO:0000313" key="1">
    <source>
        <dbReference type="EMBL" id="RWZ68079.1"/>
    </source>
</evidence>
<gene>
    <name evidence="1" type="ORF">ELQ92_02175</name>
</gene>
<name>A0A3S4AG82_9MICO</name>
<dbReference type="InterPro" id="IPR043733">
    <property type="entry name" value="DUF5677"/>
</dbReference>
<sequence>MSSRPVSYRQVLEELLDIWDQAQTARTDAQLVRDPADRIRVGVIVRGLAAHAVDCGRGVLTLYRASQPVPAIPLVRCLMEDAVTAIWVHAVEDAWRSFSSDGAKSRARALREMQELDPSDLIAGERLAETEKLLEMLGPASGHLIQQRMQAIEGGENWYLLYRAASAWTHAGVPIVDLYTEVDERSEIGMSARPHASFRNASAYIALAATYLLHTLAIWDRCQVDRPDRERLDDLTQRLGLTSTYKARASST</sequence>
<protein>
    <submittedName>
        <fullName evidence="1">Uncharacterized protein</fullName>
    </submittedName>
</protein>
<organism evidence="1 2">
    <name type="scientific">Labedella populi</name>
    <dbReference type="NCBI Taxonomy" id="2498850"/>
    <lineage>
        <taxon>Bacteria</taxon>
        <taxon>Bacillati</taxon>
        <taxon>Actinomycetota</taxon>
        <taxon>Actinomycetes</taxon>
        <taxon>Micrococcales</taxon>
        <taxon>Microbacteriaceae</taxon>
        <taxon>Labedella</taxon>
    </lineage>
</organism>
<evidence type="ECO:0000313" key="2">
    <source>
        <dbReference type="Proteomes" id="UP000288603"/>
    </source>
</evidence>
<reference evidence="1 2" key="1">
    <citation type="submission" date="2018-12" db="EMBL/GenBank/DDBJ databases">
        <authorList>
            <person name="Li F."/>
        </authorList>
    </citation>
    <scope>NUCLEOTIDE SEQUENCE [LARGE SCALE GENOMIC DNA]</scope>
    <source>
        <strain evidence="1 2">8H24J-4-2</strain>
    </source>
</reference>
<dbReference type="RefSeq" id="WP_128497305.1">
    <property type="nucleotide sequence ID" value="NZ_RZNC01000001.1"/>
</dbReference>